<dbReference type="PROSITE" id="PS50011">
    <property type="entry name" value="PROTEIN_KINASE_DOM"/>
    <property type="match status" value="1"/>
</dbReference>
<keyword evidence="14" id="KW-0812">Transmembrane</keyword>
<dbReference type="GO" id="GO:0034045">
    <property type="term" value="C:phagophore assembly site membrane"/>
    <property type="evidence" value="ECO:0007669"/>
    <property type="project" value="UniProtKB-SubCell"/>
</dbReference>
<reference evidence="17" key="1">
    <citation type="journal article" date="2010" name="Genome Res.">
        <title>Population genomic sequencing of Coccidioides fungi reveals recent hybridization and transposon control.</title>
        <authorList>
            <person name="Neafsey D.E."/>
            <person name="Barker B.M."/>
            <person name="Sharpton T.J."/>
            <person name="Stajich J.E."/>
            <person name="Park D.J."/>
            <person name="Whiston E."/>
            <person name="Hung C.-Y."/>
            <person name="McMahan C."/>
            <person name="White J."/>
            <person name="Sykes S."/>
            <person name="Heiman D."/>
            <person name="Young S."/>
            <person name="Zeng Q."/>
            <person name="Abouelleil A."/>
            <person name="Aftuck L."/>
            <person name="Bessette D."/>
            <person name="Brown A."/>
            <person name="FitzGerald M."/>
            <person name="Lui A."/>
            <person name="Macdonald J.P."/>
            <person name="Priest M."/>
            <person name="Orbach M.J."/>
            <person name="Galgiani J.N."/>
            <person name="Kirkland T.N."/>
            <person name="Cole G.T."/>
            <person name="Birren B.W."/>
            <person name="Henn M.R."/>
            <person name="Taylor J.W."/>
            <person name="Rounsley S.D."/>
        </authorList>
    </citation>
    <scope>NUCLEOTIDE SEQUENCE [LARGE SCALE GENOMIC DNA]</scope>
    <source>
        <strain evidence="17">RMSCC 2394</strain>
    </source>
</reference>
<dbReference type="SUPFAM" id="SSF56112">
    <property type="entry name" value="Protein kinase-like (PK-like)"/>
    <property type="match status" value="1"/>
</dbReference>
<dbReference type="EMBL" id="DS028093">
    <property type="protein sequence ID" value="KMO99882.1"/>
    <property type="molecule type" value="Genomic_DNA"/>
</dbReference>
<dbReference type="InterPro" id="IPR011009">
    <property type="entry name" value="Kinase-like_dom_sf"/>
</dbReference>
<dbReference type="GO" id="GO:0000781">
    <property type="term" value="C:chromosome, telomeric region"/>
    <property type="evidence" value="ECO:0007669"/>
    <property type="project" value="UniProtKB-SubCell"/>
</dbReference>
<evidence type="ECO:0000256" key="3">
    <source>
        <dbReference type="ARBA" id="ARBA00004623"/>
    </source>
</evidence>
<evidence type="ECO:0000256" key="5">
    <source>
        <dbReference type="ARBA" id="ARBA00012513"/>
    </source>
</evidence>
<dbReference type="Pfam" id="PF00069">
    <property type="entry name" value="Pkinase"/>
    <property type="match status" value="1"/>
</dbReference>
<dbReference type="AlphaFoldDB" id="A0A0J6Y014"/>
<evidence type="ECO:0000256" key="12">
    <source>
        <dbReference type="ARBA" id="ARBA00047899"/>
    </source>
</evidence>
<sequence>MNGDPLLIQPEGALGFIALGSAGAIFQDSNGQVIKTTLKHDVKGCSKQSISELCIDREKSIYKALPKHPRILDCLETKEKSLHFPFCRLGNLRDYLQHNGIDNNIRDQWVRNAIDSIAVIHAYGVIHADISPRNFLVADDLSIKLCDFAGSAIGDLQPLVEEEDRYRISPLSPRNFKTYLFALGCLIYEISTGIRPYHEIDTEEIEKLYKAHIFPKLDGLKYQNIIYKCWTSQYEGVDELQGDYSHCTYQANDGGNLAALWKYIRSSLFENQHITMLLGTIGVSFAWIWINRKRN</sequence>
<keyword evidence="8" id="KW-0158">Chromosome</keyword>
<evidence type="ECO:0000313" key="16">
    <source>
        <dbReference type="EMBL" id="KMO99882.1"/>
    </source>
</evidence>
<evidence type="ECO:0000256" key="8">
    <source>
        <dbReference type="ARBA" id="ARBA00022895"/>
    </source>
</evidence>
<evidence type="ECO:0000256" key="11">
    <source>
        <dbReference type="ARBA" id="ARBA00033194"/>
    </source>
</evidence>
<dbReference type="EC" id="2.7.11.1" evidence="5"/>
<comment type="subcellular location">
    <subcellularLocation>
        <location evidence="2">Chromosome</location>
        <location evidence="2">Telomere</location>
    </subcellularLocation>
    <subcellularLocation>
        <location evidence="3">Preautophagosomal structure membrane</location>
        <topology evidence="3">Peripheral membrane protein</topology>
    </subcellularLocation>
</comment>
<proteinExistence type="predicted"/>
<dbReference type="PANTHER" id="PTHR24348">
    <property type="entry name" value="SERINE/THREONINE-PROTEIN KINASE UNC-51-RELATED"/>
    <property type="match status" value="1"/>
</dbReference>
<evidence type="ECO:0000256" key="2">
    <source>
        <dbReference type="ARBA" id="ARBA00004574"/>
    </source>
</evidence>
<keyword evidence="8" id="KW-0779">Telomere</keyword>
<comment type="catalytic activity">
    <reaction evidence="12">
        <text>L-threonyl-[protein] + ATP = O-phospho-L-threonyl-[protein] + ADP + H(+)</text>
        <dbReference type="Rhea" id="RHEA:46608"/>
        <dbReference type="Rhea" id="RHEA-COMP:11060"/>
        <dbReference type="Rhea" id="RHEA-COMP:11605"/>
        <dbReference type="ChEBI" id="CHEBI:15378"/>
        <dbReference type="ChEBI" id="CHEBI:30013"/>
        <dbReference type="ChEBI" id="CHEBI:30616"/>
        <dbReference type="ChEBI" id="CHEBI:61977"/>
        <dbReference type="ChEBI" id="CHEBI:456216"/>
        <dbReference type="EC" id="2.7.11.1"/>
    </reaction>
</comment>
<evidence type="ECO:0000256" key="4">
    <source>
        <dbReference type="ARBA" id="ARBA00011534"/>
    </source>
</evidence>
<dbReference type="InterPro" id="IPR000719">
    <property type="entry name" value="Prot_kinase_dom"/>
</dbReference>
<feature type="domain" description="Protein kinase" evidence="15">
    <location>
        <begin position="11"/>
        <end position="295"/>
    </location>
</feature>
<feature type="transmembrane region" description="Helical" evidence="14">
    <location>
        <begin position="273"/>
        <end position="290"/>
    </location>
</feature>
<accession>A0A0J6Y014</accession>
<dbReference type="STRING" id="404692.A0A0J6Y014"/>
<evidence type="ECO:0000256" key="7">
    <source>
        <dbReference type="ARBA" id="ARBA00019973"/>
    </source>
</evidence>
<dbReference type="Proteomes" id="UP000054565">
    <property type="component" value="Unassembled WGS sequence"/>
</dbReference>
<comment type="catalytic activity">
    <reaction evidence="13">
        <text>L-seryl-[protein] + ATP = O-phospho-L-seryl-[protein] + ADP + H(+)</text>
        <dbReference type="Rhea" id="RHEA:17989"/>
        <dbReference type="Rhea" id="RHEA-COMP:9863"/>
        <dbReference type="Rhea" id="RHEA-COMP:11604"/>
        <dbReference type="ChEBI" id="CHEBI:15378"/>
        <dbReference type="ChEBI" id="CHEBI:29999"/>
        <dbReference type="ChEBI" id="CHEBI:30616"/>
        <dbReference type="ChEBI" id="CHEBI:83421"/>
        <dbReference type="ChEBI" id="CHEBI:456216"/>
        <dbReference type="EC" id="2.7.11.1"/>
    </reaction>
</comment>
<evidence type="ECO:0000313" key="17">
    <source>
        <dbReference type="Proteomes" id="UP000054565"/>
    </source>
</evidence>
<dbReference type="GO" id="GO:0010506">
    <property type="term" value="P:regulation of autophagy"/>
    <property type="evidence" value="ECO:0007669"/>
    <property type="project" value="InterPro"/>
</dbReference>
<dbReference type="Gene3D" id="1.10.510.10">
    <property type="entry name" value="Transferase(Phosphotransferase) domain 1"/>
    <property type="match status" value="1"/>
</dbReference>
<evidence type="ECO:0000256" key="1">
    <source>
        <dbReference type="ARBA" id="ARBA00003747"/>
    </source>
</evidence>
<keyword evidence="14" id="KW-0472">Membrane</keyword>
<name>A0A0J6Y014_COCIT</name>
<comment type="function">
    <text evidence="1">Component of the EKC/KEOPS complex that is required for the formation of a threonylcarbamoyl group on adenosine at position 37 (t(6)A37) in tRNAs that read codons beginning with adenine. The complex is probably involved in the transfer of the threonylcarbamoyl moiety of threonylcarbamoyl-AMP (TC-AMP) to the N6 group of A37. BUD32 has ATPase activity in the context of the EKC/KEOPS complex and likely plays a supporting role to the catalytic subunit KAE1. The EKC/KEOPS complex also promotes both telomere uncapping and telomere elongation. The complex is required for efficient recruitment of transcriptional coactivators.</text>
</comment>
<dbReference type="OrthoDB" id="1668230at2759"/>
<evidence type="ECO:0000256" key="9">
    <source>
        <dbReference type="ARBA" id="ARBA00030237"/>
    </source>
</evidence>
<dbReference type="GO" id="GO:0004674">
    <property type="term" value="F:protein serine/threonine kinase activity"/>
    <property type="evidence" value="ECO:0007669"/>
    <property type="project" value="UniProtKB-EC"/>
</dbReference>
<gene>
    <name evidence="16" type="ORF">CIRG_00025</name>
</gene>
<dbReference type="GO" id="GO:0005524">
    <property type="term" value="F:ATP binding"/>
    <property type="evidence" value="ECO:0007669"/>
    <property type="project" value="InterPro"/>
</dbReference>
<dbReference type="InterPro" id="IPR045269">
    <property type="entry name" value="Atg1-like"/>
</dbReference>
<evidence type="ECO:0000256" key="10">
    <source>
        <dbReference type="ARBA" id="ARBA00030980"/>
    </source>
</evidence>
<protein>
    <recommendedName>
        <fullName evidence="7">EKC/KEOPS complex subunit BUD32</fullName>
        <ecNumber evidence="5">2.7.11.1</ecNumber>
    </recommendedName>
    <alternativeName>
        <fullName evidence="10 11">Atypical Serine/threonine protein kinase BUD32</fullName>
    </alternativeName>
    <alternativeName>
        <fullName evidence="9">Autophagy-related protein 1</fullName>
    </alternativeName>
    <alternativeName>
        <fullName evidence="6">EKC/KEOPS complex subunit bud32</fullName>
    </alternativeName>
</protein>
<evidence type="ECO:0000256" key="6">
    <source>
        <dbReference type="ARBA" id="ARBA00013948"/>
    </source>
</evidence>
<dbReference type="PROSITE" id="PS00109">
    <property type="entry name" value="PROTEIN_KINASE_TYR"/>
    <property type="match status" value="1"/>
</dbReference>
<evidence type="ECO:0000256" key="14">
    <source>
        <dbReference type="SAM" id="Phobius"/>
    </source>
</evidence>
<dbReference type="InterPro" id="IPR008266">
    <property type="entry name" value="Tyr_kinase_AS"/>
</dbReference>
<evidence type="ECO:0000259" key="15">
    <source>
        <dbReference type="PROSITE" id="PS50011"/>
    </source>
</evidence>
<evidence type="ECO:0000256" key="13">
    <source>
        <dbReference type="ARBA" id="ARBA00048679"/>
    </source>
</evidence>
<keyword evidence="14" id="KW-1133">Transmembrane helix</keyword>
<comment type="subunit">
    <text evidence="4">Component of the EKC/KEOPS complex composed of at least BUD32, CGI121, GON7, KAE1 and PCC1; the whole complex dimerizes.</text>
</comment>
<organism evidence="16 17">
    <name type="scientific">Coccidioides immitis RMSCC 2394</name>
    <dbReference type="NCBI Taxonomy" id="404692"/>
    <lineage>
        <taxon>Eukaryota</taxon>
        <taxon>Fungi</taxon>
        <taxon>Dikarya</taxon>
        <taxon>Ascomycota</taxon>
        <taxon>Pezizomycotina</taxon>
        <taxon>Eurotiomycetes</taxon>
        <taxon>Eurotiomycetidae</taxon>
        <taxon>Onygenales</taxon>
        <taxon>Onygenaceae</taxon>
        <taxon>Coccidioides</taxon>
    </lineage>
</organism>